<dbReference type="Proteomes" id="UP000094236">
    <property type="component" value="Unassembled WGS sequence"/>
</dbReference>
<evidence type="ECO:0000259" key="13">
    <source>
        <dbReference type="PROSITE" id="PS50178"/>
    </source>
</evidence>
<keyword evidence="8" id="KW-0862">Zinc</keyword>
<evidence type="ECO:0000256" key="4">
    <source>
        <dbReference type="ARBA" id="ARBA00022723"/>
    </source>
</evidence>
<evidence type="ECO:0000313" key="15">
    <source>
        <dbReference type="EMBL" id="ODV97664.1"/>
    </source>
</evidence>
<feature type="compositionally biased region" description="Polar residues" evidence="12">
    <location>
        <begin position="629"/>
        <end position="645"/>
    </location>
</feature>
<dbReference type="Gene3D" id="6.10.140.100">
    <property type="match status" value="1"/>
</dbReference>
<feature type="compositionally biased region" description="Low complexity" evidence="12">
    <location>
        <begin position="695"/>
        <end position="713"/>
    </location>
</feature>
<evidence type="ECO:0000256" key="12">
    <source>
        <dbReference type="SAM" id="MobiDB-lite"/>
    </source>
</evidence>
<keyword evidence="9 10" id="KW-0472">Membrane</keyword>
<dbReference type="GO" id="GO:0010008">
    <property type="term" value="C:endosome membrane"/>
    <property type="evidence" value="ECO:0007669"/>
    <property type="project" value="UniProtKB-SubCell"/>
</dbReference>
<comment type="function">
    <text evidence="10">Component of the ESCRT-0 complex which is the sorting receptor for ubiquitinated cargo proteins at the multivesicular body (MVB) and recruits ESCRT-I to the MVB outer membrane.</text>
</comment>
<keyword evidence="7 11" id="KW-0863">Zinc-finger</keyword>
<feature type="region of interest" description="Disordered" evidence="12">
    <location>
        <begin position="275"/>
        <end position="351"/>
    </location>
</feature>
<sequence>MSWFNSSSSIQIDENVVEATSESIPNGEVDLAKCLEISDLIRSKQVLPRDAMRSLKKRLLNTKNPNVQKSCLKLIDFCIKNGGEHFVVEISSKEFLDSIVLMLHNKNLNDEVKNIILEFIQNWSLLFSKNQKLIYVTTIYESLSREGFKFPSVYNAEFNENFIESKVAPEWLDSDACMICSNLFTLINRKHHCRSCGGVFCGQHSSKSCTLPELGITIPVRVCDNCYDQHKSKKDKRKHHSSKHSHNTNTTSFNKNDEEMDDDLKKAIELSLKESAKYTPSAPTSAALPMRSSNAEGEEDEEMKRAIEASLKDFQAPQDAPKVVHDEEDSPYANFFPKTSNDNNNNNVNSSRHPSNVFVGQAPSASFSNPSSTKLPAQMMDLPGLNIAEEENIHLFSNLVDRIKTQPPGTIYQDQQLQTLHNNLTTLRPKLNKALADSITKNDKFVDMHSKIGTIMRLYDSLLEARLAHIYEKHTVSDKGYSNNFGYQQQDQEQQQQLQPQQAPYGDERSYYPSYDSETRLPPRQQYNSINSQQNGQLQTSFQDQISQVQHPVEYLEQSSPYQVSEPLPQQRQQQQQQEQQQQNQISSPYQEQPEFAPQFNQVSSYPPNSEELSAPLQQQAPAMYSPRPTISHSVQEPPMSQQQLEIPAAVPINKGNSIEPLSSYSSPKTSYNSPVQHQFQGSYPLMPSEPDYNLPEQQHLQLEPQQSLHPQQPSYPPVSPSGPREQKFTFPAAPTHTLNQYDQQSHQENNSVASIEETKKEEAPLIDL</sequence>
<feature type="compositionally biased region" description="Basic residues" evidence="12">
    <location>
        <begin position="234"/>
        <end position="246"/>
    </location>
</feature>
<keyword evidence="6 10" id="KW-0967">Endosome</keyword>
<dbReference type="InterPro" id="IPR002014">
    <property type="entry name" value="VHS_dom"/>
</dbReference>
<dbReference type="GO" id="GO:0043328">
    <property type="term" value="P:protein transport to vacuole involved in ubiquitin-dependent protein catabolic process via the multivesicular body sorting pathway"/>
    <property type="evidence" value="ECO:0007669"/>
    <property type="project" value="TreeGrafter"/>
</dbReference>
<feature type="region of interest" description="Disordered" evidence="12">
    <location>
        <begin position="478"/>
        <end position="528"/>
    </location>
</feature>
<feature type="compositionally biased region" description="Basic and acidic residues" evidence="12">
    <location>
        <begin position="757"/>
        <end position="769"/>
    </location>
</feature>
<dbReference type="GO" id="GO:0043130">
    <property type="term" value="F:ubiquitin binding"/>
    <property type="evidence" value="ECO:0007669"/>
    <property type="project" value="InterPro"/>
</dbReference>
<dbReference type="Pfam" id="PF01363">
    <property type="entry name" value="FYVE"/>
    <property type="match status" value="1"/>
</dbReference>
<evidence type="ECO:0000256" key="6">
    <source>
        <dbReference type="ARBA" id="ARBA00022753"/>
    </source>
</evidence>
<evidence type="ECO:0000259" key="14">
    <source>
        <dbReference type="PROSITE" id="PS50179"/>
    </source>
</evidence>
<feature type="compositionally biased region" description="Polar residues" evidence="12">
    <location>
        <begin position="599"/>
        <end position="621"/>
    </location>
</feature>
<dbReference type="Pfam" id="PF02809">
    <property type="entry name" value="UIM"/>
    <property type="match status" value="2"/>
</dbReference>
<dbReference type="CDD" id="cd16979">
    <property type="entry name" value="VHS_Vps27"/>
    <property type="match status" value="1"/>
</dbReference>
<dbReference type="PANTHER" id="PTHR47794">
    <property type="entry name" value="VACUOLAR PROTEIN SORTING-ASSOCIATED PROTEIN 27"/>
    <property type="match status" value="1"/>
</dbReference>
<evidence type="ECO:0000256" key="1">
    <source>
        <dbReference type="ARBA" id="ARBA00004125"/>
    </source>
</evidence>
<dbReference type="Pfam" id="PF00790">
    <property type="entry name" value="VHS"/>
    <property type="match status" value="1"/>
</dbReference>
<comment type="subcellular location">
    <subcellularLocation>
        <location evidence="1 10">Endosome membrane</location>
        <topology evidence="1 10">Peripheral membrane protein</topology>
        <orientation evidence="1 10">Cytoplasmic side</orientation>
    </subcellularLocation>
</comment>
<dbReference type="Gene3D" id="1.20.5.1940">
    <property type="match status" value="1"/>
</dbReference>
<evidence type="ECO:0000256" key="11">
    <source>
        <dbReference type="PROSITE-ProRule" id="PRU00091"/>
    </source>
</evidence>
<dbReference type="STRING" id="669874.A0A1E4U0Z4"/>
<dbReference type="InterPro" id="IPR017073">
    <property type="entry name" value="HGS/VPS27"/>
</dbReference>
<name>A0A1E4U0Z4_PACTA</name>
<dbReference type="GO" id="GO:0033565">
    <property type="term" value="C:ESCRT-0 complex"/>
    <property type="evidence" value="ECO:0007669"/>
    <property type="project" value="TreeGrafter"/>
</dbReference>
<dbReference type="GO" id="GO:0008270">
    <property type="term" value="F:zinc ion binding"/>
    <property type="evidence" value="ECO:0007669"/>
    <property type="project" value="UniProtKB-KW"/>
</dbReference>
<dbReference type="OrthoDB" id="957735at2759"/>
<dbReference type="InterPro" id="IPR017455">
    <property type="entry name" value="Znf_FYVE-rel"/>
</dbReference>
<dbReference type="PROSITE" id="PS50330">
    <property type="entry name" value="UIM"/>
    <property type="match status" value="1"/>
</dbReference>
<accession>A0A1E4U0Z4</accession>
<feature type="domain" description="FYVE-type" evidence="13">
    <location>
        <begin position="171"/>
        <end position="231"/>
    </location>
</feature>
<evidence type="ECO:0000256" key="7">
    <source>
        <dbReference type="ARBA" id="ARBA00022771"/>
    </source>
</evidence>
<dbReference type="InterPro" id="IPR000306">
    <property type="entry name" value="Znf_FYVE"/>
</dbReference>
<evidence type="ECO:0000256" key="10">
    <source>
        <dbReference type="PIRNR" id="PIRNR036956"/>
    </source>
</evidence>
<evidence type="ECO:0000313" key="16">
    <source>
        <dbReference type="Proteomes" id="UP000094236"/>
    </source>
</evidence>
<dbReference type="EMBL" id="KV454011">
    <property type="protein sequence ID" value="ODV97664.1"/>
    <property type="molecule type" value="Genomic_DNA"/>
</dbReference>
<dbReference type="Gene3D" id="3.30.40.10">
    <property type="entry name" value="Zinc/RING finger domain, C3HC4 (zinc finger)"/>
    <property type="match status" value="1"/>
</dbReference>
<dbReference type="GO" id="GO:0006623">
    <property type="term" value="P:protein targeting to vacuole"/>
    <property type="evidence" value="ECO:0007669"/>
    <property type="project" value="TreeGrafter"/>
</dbReference>
<keyword evidence="4" id="KW-0479">Metal-binding</keyword>
<comment type="subunit">
    <text evidence="10">Component of the ESCRT-0 complex composed of HSE1 and VPS27.</text>
</comment>
<dbReference type="InterPro" id="IPR049425">
    <property type="entry name" value="Vps27_GAT-like"/>
</dbReference>
<feature type="region of interest" description="Disordered" evidence="12">
    <location>
        <begin position="234"/>
        <end position="259"/>
    </location>
</feature>
<evidence type="ECO:0000256" key="3">
    <source>
        <dbReference type="ARBA" id="ARBA00017753"/>
    </source>
</evidence>
<organism evidence="15 16">
    <name type="scientific">Pachysolen tannophilus NRRL Y-2460</name>
    <dbReference type="NCBI Taxonomy" id="669874"/>
    <lineage>
        <taxon>Eukaryota</taxon>
        <taxon>Fungi</taxon>
        <taxon>Dikarya</taxon>
        <taxon>Ascomycota</taxon>
        <taxon>Saccharomycotina</taxon>
        <taxon>Pichiomycetes</taxon>
        <taxon>Pachysolenaceae</taxon>
        <taxon>Pachysolen</taxon>
    </lineage>
</organism>
<dbReference type="AlphaFoldDB" id="A0A1E4U0Z4"/>
<feature type="compositionally biased region" description="Low complexity" evidence="12">
    <location>
        <begin position="563"/>
        <end position="593"/>
    </location>
</feature>
<dbReference type="InterPro" id="IPR003903">
    <property type="entry name" value="UIM_dom"/>
</dbReference>
<dbReference type="SUPFAM" id="SSF48464">
    <property type="entry name" value="ENTH/VHS domain"/>
    <property type="match status" value="1"/>
</dbReference>
<dbReference type="PANTHER" id="PTHR47794:SF1">
    <property type="entry name" value="VACUOLAR PROTEIN SORTING-ASSOCIATED PROTEIN 27"/>
    <property type="match status" value="1"/>
</dbReference>
<dbReference type="InterPro" id="IPR011011">
    <property type="entry name" value="Znf_FYVE_PHD"/>
</dbReference>
<reference evidence="16" key="1">
    <citation type="submission" date="2016-05" db="EMBL/GenBank/DDBJ databases">
        <title>Comparative genomics of biotechnologically important yeasts.</title>
        <authorList>
            <consortium name="DOE Joint Genome Institute"/>
            <person name="Riley R."/>
            <person name="Haridas S."/>
            <person name="Wolfe K.H."/>
            <person name="Lopes M.R."/>
            <person name="Hittinger C.T."/>
            <person name="Goker M."/>
            <person name="Salamov A."/>
            <person name="Wisecaver J."/>
            <person name="Long T.M."/>
            <person name="Aerts A.L."/>
            <person name="Barry K."/>
            <person name="Choi C."/>
            <person name="Clum A."/>
            <person name="Coughlan A.Y."/>
            <person name="Deshpande S."/>
            <person name="Douglass A.P."/>
            <person name="Hanson S.J."/>
            <person name="Klenk H.-P."/>
            <person name="Labutti K."/>
            <person name="Lapidus A."/>
            <person name="Lindquist E."/>
            <person name="Lipzen A."/>
            <person name="Meier-Kolthoff J.P."/>
            <person name="Ohm R.A."/>
            <person name="Otillar R.P."/>
            <person name="Pangilinan J."/>
            <person name="Peng Y."/>
            <person name="Rokas A."/>
            <person name="Rosa C.A."/>
            <person name="Scheuner C."/>
            <person name="Sibirny A.A."/>
            <person name="Slot J.C."/>
            <person name="Stielow J.B."/>
            <person name="Sun H."/>
            <person name="Kurtzman C.P."/>
            <person name="Blackwell M."/>
            <person name="Grigoriev I.V."/>
            <person name="Jeffries T.W."/>
        </authorList>
    </citation>
    <scope>NUCLEOTIDE SEQUENCE [LARGE SCALE GENOMIC DNA]</scope>
    <source>
        <strain evidence="16">NRRL Y-2460</strain>
    </source>
</reference>
<dbReference type="SUPFAM" id="SSF57903">
    <property type="entry name" value="FYVE/PHD zinc finger"/>
    <property type="match status" value="1"/>
</dbReference>
<dbReference type="InterPro" id="IPR008942">
    <property type="entry name" value="ENTH_VHS"/>
</dbReference>
<dbReference type="SMART" id="SM00064">
    <property type="entry name" value="FYVE"/>
    <property type="match status" value="1"/>
</dbReference>
<dbReference type="Pfam" id="PF21356">
    <property type="entry name" value="Vps27_GAT-like"/>
    <property type="match status" value="1"/>
</dbReference>
<dbReference type="PIRSF" id="PIRSF036956">
    <property type="entry name" value="Hrs_Vps27"/>
    <property type="match status" value="1"/>
</dbReference>
<keyword evidence="16" id="KW-1185">Reference proteome</keyword>
<dbReference type="GO" id="GO:0032266">
    <property type="term" value="F:phosphatidylinositol-3-phosphate binding"/>
    <property type="evidence" value="ECO:0007669"/>
    <property type="project" value="UniProtKB-ARBA"/>
</dbReference>
<dbReference type="PROSITE" id="PS50178">
    <property type="entry name" value="ZF_FYVE"/>
    <property type="match status" value="1"/>
</dbReference>
<evidence type="ECO:0000256" key="9">
    <source>
        <dbReference type="ARBA" id="ARBA00023136"/>
    </source>
</evidence>
<feature type="compositionally biased region" description="Basic and acidic residues" evidence="12">
    <location>
        <begin position="302"/>
        <end position="311"/>
    </location>
</feature>
<feature type="region of interest" description="Disordered" evidence="12">
    <location>
        <begin position="561"/>
        <end position="769"/>
    </location>
</feature>
<dbReference type="PROSITE" id="PS50179">
    <property type="entry name" value="VHS"/>
    <property type="match status" value="1"/>
</dbReference>
<feature type="compositionally biased region" description="Low complexity" evidence="12">
    <location>
        <begin position="488"/>
        <end position="502"/>
    </location>
</feature>
<proteinExistence type="inferred from homology"/>
<gene>
    <name evidence="15" type="ORF">PACTADRAFT_47535</name>
</gene>
<feature type="domain" description="VHS" evidence="14">
    <location>
        <begin position="21"/>
        <end position="151"/>
    </location>
</feature>
<keyword evidence="5" id="KW-0677">Repeat</keyword>
<evidence type="ECO:0000256" key="5">
    <source>
        <dbReference type="ARBA" id="ARBA00022737"/>
    </source>
</evidence>
<dbReference type="InterPro" id="IPR013083">
    <property type="entry name" value="Znf_RING/FYVE/PHD"/>
</dbReference>
<protein>
    <recommendedName>
        <fullName evidence="3 10">Vacuolar protein sorting-associated protein 27</fullName>
    </recommendedName>
</protein>
<dbReference type="Gene3D" id="1.25.40.90">
    <property type="match status" value="1"/>
</dbReference>
<dbReference type="SMART" id="SM00288">
    <property type="entry name" value="VHS"/>
    <property type="match status" value="1"/>
</dbReference>
<evidence type="ECO:0000256" key="8">
    <source>
        <dbReference type="ARBA" id="ARBA00022833"/>
    </source>
</evidence>
<feature type="compositionally biased region" description="Low complexity" evidence="12">
    <location>
        <begin position="663"/>
        <end position="675"/>
    </location>
</feature>
<evidence type="ECO:0000256" key="2">
    <source>
        <dbReference type="ARBA" id="ARBA00008597"/>
    </source>
</evidence>
<comment type="similarity">
    <text evidence="2 10">Belongs to the VPS27 family.</text>
</comment>
<feature type="compositionally biased region" description="Polar residues" evidence="12">
    <location>
        <begin position="737"/>
        <end position="754"/>
    </location>
</feature>
<dbReference type="SMART" id="SM00726">
    <property type="entry name" value="UIM"/>
    <property type="match status" value="2"/>
</dbReference>
<feature type="compositionally biased region" description="Low complexity" evidence="12">
    <location>
        <begin position="340"/>
        <end position="351"/>
    </location>
</feature>